<dbReference type="PANTHER" id="PTHR43569">
    <property type="entry name" value="AMIDOHYDROLASE"/>
    <property type="match status" value="1"/>
</dbReference>
<evidence type="ECO:0000256" key="1">
    <source>
        <dbReference type="ARBA" id="ARBA00038310"/>
    </source>
</evidence>
<evidence type="ECO:0000259" key="2">
    <source>
        <dbReference type="Pfam" id="PF04909"/>
    </source>
</evidence>
<dbReference type="SUPFAM" id="SSF51556">
    <property type="entry name" value="Metallo-dependent hydrolases"/>
    <property type="match status" value="1"/>
</dbReference>
<name>A0ABU7RIK7_9BACT</name>
<keyword evidence="4" id="KW-1185">Reference proteome</keyword>
<dbReference type="EMBL" id="JAZGLY010000006">
    <property type="protein sequence ID" value="MEE6187786.1"/>
    <property type="molecule type" value="Genomic_DNA"/>
</dbReference>
<dbReference type="PANTHER" id="PTHR43569:SF2">
    <property type="entry name" value="AMIDOHYDROLASE-RELATED DOMAIN-CONTAINING PROTEIN"/>
    <property type="match status" value="1"/>
</dbReference>
<dbReference type="Gene3D" id="3.20.20.140">
    <property type="entry name" value="Metal-dependent hydrolases"/>
    <property type="match status" value="1"/>
</dbReference>
<evidence type="ECO:0000313" key="4">
    <source>
        <dbReference type="Proteomes" id="UP001357452"/>
    </source>
</evidence>
<protein>
    <submittedName>
        <fullName evidence="3">Amidohydrolase family protein</fullName>
    </submittedName>
</protein>
<dbReference type="Proteomes" id="UP001357452">
    <property type="component" value="Unassembled WGS sequence"/>
</dbReference>
<evidence type="ECO:0000313" key="3">
    <source>
        <dbReference type="EMBL" id="MEE6187786.1"/>
    </source>
</evidence>
<dbReference type="InterPro" id="IPR052350">
    <property type="entry name" value="Metallo-dep_Lactonases"/>
</dbReference>
<dbReference type="Pfam" id="PF04909">
    <property type="entry name" value="Amidohydro_2"/>
    <property type="match status" value="1"/>
</dbReference>
<sequence length="277" mass="32522">MYTTIDAHQHFWKFDPVRDSWINDAMKKIRRDFLPEDLRPVLDANGIDGCVVVQSSQSEVENLFQLTNAMQHDFVRGVVGWVDLQAKDIDERLAHWRYYKKLKGFRHVLQDEKDRALMLKKKFLNGISHLEKYGFTYDILIYPDQLKYAYKLAARFPNQKFVIDHIAKPYIKDGRIDGWKQDMQAIAQLPNVFCKISGMVTEADWKQWKPKDFIPYLDVVVEAFGTKRIMYGSDWPVCLVAASYKRMKGIVDQYFKSFSDAEKKAFYGANAIKFYNL</sequence>
<dbReference type="InterPro" id="IPR006680">
    <property type="entry name" value="Amidohydro-rel"/>
</dbReference>
<organism evidence="3 4">
    <name type="scientific">Niabella digestorum</name>
    <dbReference type="NCBI Taxonomy" id="3117701"/>
    <lineage>
        <taxon>Bacteria</taxon>
        <taxon>Pseudomonadati</taxon>
        <taxon>Bacteroidota</taxon>
        <taxon>Chitinophagia</taxon>
        <taxon>Chitinophagales</taxon>
        <taxon>Chitinophagaceae</taxon>
        <taxon>Niabella</taxon>
    </lineage>
</organism>
<comment type="caution">
    <text evidence="3">The sequence shown here is derived from an EMBL/GenBank/DDBJ whole genome shotgun (WGS) entry which is preliminary data.</text>
</comment>
<reference evidence="3 4" key="1">
    <citation type="submission" date="2024-01" db="EMBL/GenBank/DDBJ databases">
        <title>Niabella digestum sp. nov., isolated from waste digestion system.</title>
        <authorList>
            <person name="Zhang L."/>
        </authorList>
    </citation>
    <scope>NUCLEOTIDE SEQUENCE [LARGE SCALE GENOMIC DNA]</scope>
    <source>
        <strain evidence="3 4">A18</strain>
    </source>
</reference>
<gene>
    <name evidence="3" type="ORF">V2H41_10935</name>
</gene>
<dbReference type="RefSeq" id="WP_330975193.1">
    <property type="nucleotide sequence ID" value="NZ_JAZGLY010000006.1"/>
</dbReference>
<dbReference type="InterPro" id="IPR032466">
    <property type="entry name" value="Metal_Hydrolase"/>
</dbReference>
<feature type="domain" description="Amidohydrolase-related" evidence="2">
    <location>
        <begin position="5"/>
        <end position="277"/>
    </location>
</feature>
<accession>A0ABU7RIK7</accession>
<proteinExistence type="inferred from homology"/>
<comment type="similarity">
    <text evidence="1">Belongs to the metallo-dependent hydrolases superfamily.</text>
</comment>